<feature type="transmembrane region" description="Helical" evidence="6">
    <location>
        <begin position="717"/>
        <end position="734"/>
    </location>
</feature>
<dbReference type="Pfam" id="PF03176">
    <property type="entry name" value="MMPL"/>
    <property type="match status" value="2"/>
</dbReference>
<dbReference type="PANTHER" id="PTHR33406:SF12">
    <property type="entry name" value="BLR2997 PROTEIN"/>
    <property type="match status" value="1"/>
</dbReference>
<feature type="transmembrane region" description="Helical" evidence="6">
    <location>
        <begin position="24"/>
        <end position="43"/>
    </location>
</feature>
<dbReference type="GO" id="GO:0005886">
    <property type="term" value="C:plasma membrane"/>
    <property type="evidence" value="ECO:0007669"/>
    <property type="project" value="UniProtKB-SubCell"/>
</dbReference>
<evidence type="ECO:0000256" key="1">
    <source>
        <dbReference type="ARBA" id="ARBA00004651"/>
    </source>
</evidence>
<dbReference type="AlphaFoldDB" id="A0A7C4ETC0"/>
<proteinExistence type="predicted"/>
<evidence type="ECO:0000313" key="8">
    <source>
        <dbReference type="EMBL" id="HGH59853.1"/>
    </source>
</evidence>
<keyword evidence="5 6" id="KW-0472">Membrane</keyword>
<feature type="transmembrane region" description="Helical" evidence="6">
    <location>
        <begin position="413"/>
        <end position="431"/>
    </location>
</feature>
<dbReference type="PROSITE" id="PS50156">
    <property type="entry name" value="SSD"/>
    <property type="match status" value="1"/>
</dbReference>
<feature type="transmembrane region" description="Helical" evidence="6">
    <location>
        <begin position="324"/>
        <end position="347"/>
    </location>
</feature>
<evidence type="ECO:0000256" key="2">
    <source>
        <dbReference type="ARBA" id="ARBA00022475"/>
    </source>
</evidence>
<comment type="caution">
    <text evidence="8">The sequence shown here is derived from an EMBL/GenBank/DDBJ whole genome shotgun (WGS) entry which is preliminary data.</text>
</comment>
<evidence type="ECO:0000256" key="5">
    <source>
        <dbReference type="ARBA" id="ARBA00023136"/>
    </source>
</evidence>
<evidence type="ECO:0000256" key="6">
    <source>
        <dbReference type="SAM" id="Phobius"/>
    </source>
</evidence>
<dbReference type="PANTHER" id="PTHR33406">
    <property type="entry name" value="MEMBRANE PROTEIN MJ1562-RELATED"/>
    <property type="match status" value="1"/>
</dbReference>
<feature type="transmembrane region" description="Helical" evidence="6">
    <location>
        <begin position="740"/>
        <end position="767"/>
    </location>
</feature>
<evidence type="ECO:0000256" key="4">
    <source>
        <dbReference type="ARBA" id="ARBA00022989"/>
    </source>
</evidence>
<feature type="transmembrane region" description="Helical" evidence="6">
    <location>
        <begin position="353"/>
        <end position="377"/>
    </location>
</feature>
<feature type="transmembrane region" description="Helical" evidence="6">
    <location>
        <begin position="615"/>
        <end position="633"/>
    </location>
</feature>
<keyword evidence="4 6" id="KW-1133">Transmembrane helix</keyword>
<feature type="transmembrane region" description="Helical" evidence="6">
    <location>
        <begin position="227"/>
        <end position="246"/>
    </location>
</feature>
<feature type="transmembrane region" description="Helical" evidence="6">
    <location>
        <begin position="281"/>
        <end position="303"/>
    </location>
</feature>
<dbReference type="EMBL" id="DTGT01000029">
    <property type="protein sequence ID" value="HGH59853.1"/>
    <property type="molecule type" value="Genomic_DNA"/>
</dbReference>
<dbReference type="Gene3D" id="1.20.1640.10">
    <property type="entry name" value="Multidrug efflux transporter AcrB transmembrane domain"/>
    <property type="match status" value="2"/>
</dbReference>
<feature type="domain" description="SSD" evidence="7">
    <location>
        <begin position="638"/>
        <end position="767"/>
    </location>
</feature>
<sequence length="791" mass="88255">MPIKDKLDLSNKNILDVVVDKRRYFVVIILVITAWFAFTALQLETDPSLKSGMDFTTDAYKLHQRYGQIFGSEEFLLVALKHERGAKDPAFLSSIVKISRALSELRYVVEVVSLPEIHIFQKRNGKYWTYPVLMFRDGVPQLPDDLDLKNIRKALPVTDFLLSNDLKTFGILVRMQEEYKFDPAAVTSLLEGIEGIVRNAIPAGTEFRIIGAPIVRQGIVHYSIQTGIYFGTLCLIIATIVSVYIFKSARVTAVTNVILLICVVWVLGLMAALRIPLNSTTALAFGFIPITTLEIVIHMVIRYHLFHEATRDKIGAIKQAVRWLARPCFICSATTAVGFGTLMIGSIPMVRQLGFIMSVGIMTSYFLAMTLTPAFFIRMKSLDAPSDSAVVRDWLNVFLLKAEGIIFGHYKTIVAIGALLTLFLFAGAPMIRSDIQLLRMLSESTKEIQDIKFVEANLTPVNSLEILLEAEPNAFKKPDVWKKIQELETRLKELPEVASTDSLLPFLDYLYQLLVPGRAEHDALFKNPKMVPQLLTLLSLSQEGNRVLRRFVNDDYDHLRISVRIKNSPTVPLTQTIEELDHTAKSVMKGTARASVTGDLAVFSAQTSHLIRDQILSMGIACVLITLLMMLQMGSPTLGLVCLIPNIPPMAAVFGLMGWFGISLDGVTVFAATVAIGLAVDNTIHYLTQLKRNIKMNPNQSIEESVRQAYRSTVRQILSWASVLIMGFLALSISPFRPVVLFGVLGCFSLIFGLFGDMFFIQSLVLWSSTVRNSIKKLVAKEIAQEQPDRA</sequence>
<evidence type="ECO:0000256" key="3">
    <source>
        <dbReference type="ARBA" id="ARBA00022692"/>
    </source>
</evidence>
<feature type="transmembrane region" description="Helical" evidence="6">
    <location>
        <begin position="653"/>
        <end position="680"/>
    </location>
</feature>
<name>A0A7C4ETC0_9BACT</name>
<organism evidence="8">
    <name type="scientific">Desulfomonile tiedjei</name>
    <dbReference type="NCBI Taxonomy" id="2358"/>
    <lineage>
        <taxon>Bacteria</taxon>
        <taxon>Pseudomonadati</taxon>
        <taxon>Thermodesulfobacteriota</taxon>
        <taxon>Desulfomonilia</taxon>
        <taxon>Desulfomonilales</taxon>
        <taxon>Desulfomonilaceae</taxon>
        <taxon>Desulfomonile</taxon>
    </lineage>
</organism>
<evidence type="ECO:0000259" key="7">
    <source>
        <dbReference type="PROSITE" id="PS50156"/>
    </source>
</evidence>
<dbReference type="InterPro" id="IPR000731">
    <property type="entry name" value="SSD"/>
</dbReference>
<accession>A0A7C4ETC0</accession>
<keyword evidence="2" id="KW-1003">Cell membrane</keyword>
<gene>
    <name evidence="8" type="ORF">ENV54_00990</name>
</gene>
<comment type="subcellular location">
    <subcellularLocation>
        <location evidence="1">Cell membrane</location>
        <topology evidence="1">Multi-pass membrane protein</topology>
    </subcellularLocation>
</comment>
<feature type="transmembrane region" description="Helical" evidence="6">
    <location>
        <begin position="253"/>
        <end position="275"/>
    </location>
</feature>
<dbReference type="InterPro" id="IPR050545">
    <property type="entry name" value="Mycobact_MmpL"/>
</dbReference>
<dbReference type="SUPFAM" id="SSF82866">
    <property type="entry name" value="Multidrug efflux transporter AcrB transmembrane domain"/>
    <property type="match status" value="2"/>
</dbReference>
<protein>
    <recommendedName>
        <fullName evidence="7">SSD domain-containing protein</fullName>
    </recommendedName>
</protein>
<keyword evidence="3 6" id="KW-0812">Transmembrane</keyword>
<dbReference type="InterPro" id="IPR004869">
    <property type="entry name" value="MMPL_dom"/>
</dbReference>
<reference evidence="8" key="1">
    <citation type="journal article" date="2020" name="mSystems">
        <title>Genome- and Community-Level Interaction Insights into Carbon Utilization and Element Cycling Functions of Hydrothermarchaeota in Hydrothermal Sediment.</title>
        <authorList>
            <person name="Zhou Z."/>
            <person name="Liu Y."/>
            <person name="Xu W."/>
            <person name="Pan J."/>
            <person name="Luo Z.H."/>
            <person name="Li M."/>
        </authorList>
    </citation>
    <scope>NUCLEOTIDE SEQUENCE [LARGE SCALE GENOMIC DNA]</scope>
    <source>
        <strain evidence="8">SpSt-769</strain>
    </source>
</reference>